<reference evidence="3 4" key="1">
    <citation type="submission" date="2019-11" db="EMBL/GenBank/DDBJ databases">
        <title>Leishmania tarentolae CDS.</title>
        <authorList>
            <person name="Goto Y."/>
            <person name="Yamagishi J."/>
        </authorList>
    </citation>
    <scope>NUCLEOTIDE SEQUENCE [LARGE SCALE GENOMIC DNA]</scope>
    <source>
        <strain evidence="3 4">Parrot Tar II</strain>
    </source>
</reference>
<keyword evidence="4" id="KW-1185">Reference proteome</keyword>
<dbReference type="Gene3D" id="3.80.10.10">
    <property type="entry name" value="Ribonuclease Inhibitor"/>
    <property type="match status" value="1"/>
</dbReference>
<dbReference type="Proteomes" id="UP000419144">
    <property type="component" value="Unassembled WGS sequence"/>
</dbReference>
<dbReference type="PANTHER" id="PTHR48004">
    <property type="entry name" value="OS01G0149700 PROTEIN"/>
    <property type="match status" value="1"/>
</dbReference>
<dbReference type="InterPro" id="IPR052941">
    <property type="entry name" value="StomDev_PlantInt_Reg"/>
</dbReference>
<dbReference type="SUPFAM" id="SSF52058">
    <property type="entry name" value="L domain-like"/>
    <property type="match status" value="1"/>
</dbReference>
<evidence type="ECO:0000313" key="2">
    <source>
        <dbReference type="EMBL" id="GET92563.1"/>
    </source>
</evidence>
<dbReference type="AlphaFoldDB" id="A0A640L270"/>
<comment type="caution">
    <text evidence="3">The sequence shown here is derived from an EMBL/GenBank/DDBJ whole genome shotgun (WGS) entry which is preliminary data.</text>
</comment>
<dbReference type="Pfam" id="PF13855">
    <property type="entry name" value="LRR_8"/>
    <property type="match status" value="1"/>
</dbReference>
<protein>
    <submittedName>
        <fullName evidence="3">Proteophosphoglycan ppg4</fullName>
    </submittedName>
</protein>
<dbReference type="EMBL" id="BLBS01000092">
    <property type="protein sequence ID" value="GET93899.1"/>
    <property type="molecule type" value="Genomic_DNA"/>
</dbReference>
<dbReference type="EMBL" id="BLBS01000056">
    <property type="protein sequence ID" value="GET92563.1"/>
    <property type="molecule type" value="Genomic_DNA"/>
</dbReference>
<dbReference type="FunFam" id="3.80.10.10:FF:000383">
    <property type="entry name" value="Leucine-rich repeat receptor protein kinase EMS1"/>
    <property type="match status" value="1"/>
</dbReference>
<proteinExistence type="predicted"/>
<keyword evidence="1" id="KW-0677">Repeat</keyword>
<organism evidence="3 4">
    <name type="scientific">Leishmania tarentolae</name>
    <name type="common">Sauroleishmania tarentolae</name>
    <dbReference type="NCBI Taxonomy" id="5689"/>
    <lineage>
        <taxon>Eukaryota</taxon>
        <taxon>Discoba</taxon>
        <taxon>Euglenozoa</taxon>
        <taxon>Kinetoplastea</taxon>
        <taxon>Metakinetoplastina</taxon>
        <taxon>Trypanosomatida</taxon>
        <taxon>Trypanosomatidae</taxon>
        <taxon>Leishmaniinae</taxon>
        <taxon>Leishmania</taxon>
        <taxon>lizard Leishmania</taxon>
    </lineage>
</organism>
<dbReference type="VEuPathDB" id="TriTrypDB:LtaPh_3506700"/>
<dbReference type="Pfam" id="PF00560">
    <property type="entry name" value="LRR_1"/>
    <property type="match status" value="1"/>
</dbReference>
<dbReference type="PANTHER" id="PTHR48004:SF59">
    <property type="entry name" value="LEUCINE-RICH REPEAT-CONTAINING N-TERMINAL PLANT-TYPE DOMAIN-CONTAINING PROTEIN"/>
    <property type="match status" value="1"/>
</dbReference>
<dbReference type="InterPro" id="IPR001611">
    <property type="entry name" value="Leu-rich_rpt"/>
</dbReference>
<evidence type="ECO:0000313" key="3">
    <source>
        <dbReference type="EMBL" id="GET93899.1"/>
    </source>
</evidence>
<name>A0A640L270_LEITA</name>
<dbReference type="OrthoDB" id="267901at2759"/>
<dbReference type="VEuPathDB" id="TriTrypDB:LtaPh_9908301"/>
<dbReference type="InterPro" id="IPR032675">
    <property type="entry name" value="LRR_dom_sf"/>
</dbReference>
<sequence>MGCHDAVPFYSPSEVENTRAFLLACRESFPALLSIWICPNFCTWAGVLCTPQGVIVNLSYMTLVGSLPSVPDGCDGSEVVVHTIDMGDPDMTIEVSGTLPENWSGLKRLESLDLSFTGVGGTLPPGWSELSSLSYLNLGYNKLSGALPPSWGFFSSLREIYLNDNFLSGTIPSSWMNLGGLEVLDLTNNQLGGWLPSLVVSAQRSFGAAARKSRRELQP</sequence>
<accession>A0A640L270</accession>
<evidence type="ECO:0000313" key="4">
    <source>
        <dbReference type="Proteomes" id="UP000419144"/>
    </source>
</evidence>
<evidence type="ECO:0000256" key="1">
    <source>
        <dbReference type="ARBA" id="ARBA00022737"/>
    </source>
</evidence>
<gene>
    <name evidence="2" type="ORF">LtaPh_3506700</name>
    <name evidence="3" type="ORF">LtaPh_9908301</name>
</gene>